<sequence>MKEITFRIPTLYTLENPIRPVAFTHHYVWVEQVNKNLQESFECAIYYEPYTNFVHPYTLDAIFVEILASPEGYHISGFAVFPDLERREIKISEYHTDYPKAKQVAMKWLEAVRKLIIPH</sequence>
<proteinExistence type="predicted"/>
<name>A0A1W2BU45_9FIRM</name>
<dbReference type="Proteomes" id="UP000192738">
    <property type="component" value="Unassembled WGS sequence"/>
</dbReference>
<accession>A0A1W2BU45</accession>
<evidence type="ECO:0000313" key="2">
    <source>
        <dbReference type="Proteomes" id="UP000192738"/>
    </source>
</evidence>
<organism evidence="1 2">
    <name type="scientific">Sporomusa malonica</name>
    <dbReference type="NCBI Taxonomy" id="112901"/>
    <lineage>
        <taxon>Bacteria</taxon>
        <taxon>Bacillati</taxon>
        <taxon>Bacillota</taxon>
        <taxon>Negativicutes</taxon>
        <taxon>Selenomonadales</taxon>
        <taxon>Sporomusaceae</taxon>
        <taxon>Sporomusa</taxon>
    </lineage>
</organism>
<protein>
    <submittedName>
        <fullName evidence="1">Uncharacterized protein</fullName>
    </submittedName>
</protein>
<dbReference type="EMBL" id="FWXI01000008">
    <property type="protein sequence ID" value="SMC76254.1"/>
    <property type="molecule type" value="Genomic_DNA"/>
</dbReference>
<keyword evidence="2" id="KW-1185">Reference proteome</keyword>
<dbReference type="AlphaFoldDB" id="A0A1W2BU45"/>
<dbReference type="OrthoDB" id="1683865at2"/>
<dbReference type="RefSeq" id="WP_084575847.1">
    <property type="nucleotide sequence ID" value="NZ_CP155572.1"/>
</dbReference>
<gene>
    <name evidence="1" type="ORF">SAMN04488500_108151</name>
</gene>
<reference evidence="1 2" key="1">
    <citation type="submission" date="2017-04" db="EMBL/GenBank/DDBJ databases">
        <authorList>
            <person name="Afonso C.L."/>
            <person name="Miller P.J."/>
            <person name="Scott M.A."/>
            <person name="Spackman E."/>
            <person name="Goraichik I."/>
            <person name="Dimitrov K.M."/>
            <person name="Suarez D.L."/>
            <person name="Swayne D.E."/>
        </authorList>
    </citation>
    <scope>NUCLEOTIDE SEQUENCE [LARGE SCALE GENOMIC DNA]</scope>
    <source>
        <strain evidence="1 2">DSM 5090</strain>
    </source>
</reference>
<evidence type="ECO:0000313" key="1">
    <source>
        <dbReference type="EMBL" id="SMC76254.1"/>
    </source>
</evidence>